<organism evidence="1 2">
    <name type="scientific">Intoshia linei</name>
    <dbReference type="NCBI Taxonomy" id="1819745"/>
    <lineage>
        <taxon>Eukaryota</taxon>
        <taxon>Metazoa</taxon>
        <taxon>Spiralia</taxon>
        <taxon>Lophotrochozoa</taxon>
        <taxon>Mesozoa</taxon>
        <taxon>Orthonectida</taxon>
        <taxon>Rhopaluridae</taxon>
        <taxon>Intoshia</taxon>
    </lineage>
</organism>
<name>A0A177AXV2_9BILA</name>
<dbReference type="Gene3D" id="3.40.50.1240">
    <property type="entry name" value="Phosphoglycerate mutase-like"/>
    <property type="match status" value="1"/>
</dbReference>
<accession>A0A177AXV2</accession>
<evidence type="ECO:0000313" key="2">
    <source>
        <dbReference type="Proteomes" id="UP000078046"/>
    </source>
</evidence>
<dbReference type="OrthoDB" id="10257284at2759"/>
<dbReference type="EMBL" id="LWCA01001005">
    <property type="protein sequence ID" value="OAF66203.1"/>
    <property type="molecule type" value="Genomic_DNA"/>
</dbReference>
<evidence type="ECO:0000313" key="1">
    <source>
        <dbReference type="EMBL" id="OAF66203.1"/>
    </source>
</evidence>
<comment type="caution">
    <text evidence="1">The sequence shown here is derived from an EMBL/GenBank/DDBJ whole genome shotgun (WGS) entry which is preliminary data.</text>
</comment>
<gene>
    <name evidence="1" type="ORF">A3Q56_06075</name>
</gene>
<keyword evidence="2" id="KW-1185">Reference proteome</keyword>
<sequence length="196" mass="23404">MSQITEKTVEYRDLKILAEHIKFKEMNITVDSKYYVMPKPQITLLILMKRALEFQKFYSLTIKHLLIQIIKQINNIDKAVREIIVAKYWNILHERCYSNSFSRKILMNVATKLSINSASRYYFLVFILLLNIKTDIPNYSSALIIELHKEMNVSKYHTEEYYVKFFYRNTNTNNCLITEIFIFGIFSTLDLETPRM</sequence>
<protein>
    <submittedName>
        <fullName evidence="1">Uncharacterized protein</fullName>
    </submittedName>
</protein>
<reference evidence="1 2" key="1">
    <citation type="submission" date="2016-04" db="EMBL/GenBank/DDBJ databases">
        <title>The genome of Intoshia linei affirms orthonectids as highly simplified spiralians.</title>
        <authorList>
            <person name="Mikhailov K.V."/>
            <person name="Slusarev G.S."/>
            <person name="Nikitin M.A."/>
            <person name="Logacheva M.D."/>
            <person name="Penin A."/>
            <person name="Aleoshin V."/>
            <person name="Panchin Y.V."/>
        </authorList>
    </citation>
    <scope>NUCLEOTIDE SEQUENCE [LARGE SCALE GENOMIC DNA]</scope>
    <source>
        <strain evidence="1">Intl2013</strain>
        <tissue evidence="1">Whole animal</tissue>
    </source>
</reference>
<proteinExistence type="predicted"/>
<dbReference type="SUPFAM" id="SSF53254">
    <property type="entry name" value="Phosphoglycerate mutase-like"/>
    <property type="match status" value="1"/>
</dbReference>
<dbReference type="Proteomes" id="UP000078046">
    <property type="component" value="Unassembled WGS sequence"/>
</dbReference>
<dbReference type="AlphaFoldDB" id="A0A177AXV2"/>
<dbReference type="InterPro" id="IPR029033">
    <property type="entry name" value="His_PPase_superfam"/>
</dbReference>